<evidence type="ECO:0000256" key="6">
    <source>
        <dbReference type="ARBA" id="ARBA00022989"/>
    </source>
</evidence>
<keyword evidence="4" id="KW-1003">Cell membrane</keyword>
<dbReference type="PRINTS" id="PR01009">
    <property type="entry name" value="FLGMRINGFLIF"/>
</dbReference>
<sequence length="546" mass="58847">MIGQKQLEQIWANLLKLGSRRLIALAMIGVSIFAMTGLAGYFLSRPALETLYAGLDRQDVSRIGAALKEADIAFDVNAEGNTILVRYGETARARMLLAEKGLPNSPNAGNELFDKLGSLGLTTFMQEVTRVRALEGELARTIQLMRGVKAARVHVVMPDEGSFRRTREPPSASVVIRTEMADDVGAAKSIRHLVASAVPGMTMEEVTVLNTEGVLLASGNDLADSAPGGMLTLERTVSQEILDNIRKTLTPYLGLRNFQVSVATRLNTDKKQTNETIYNPDSRVERSVKVTRQNQLSQNSTAQSPTTVERNLPQENVKADDGKQSNEESKKSEELTNYEVSSKTIATTSGGFAIDNISVAVLINRASLMASLGDRPAPEALGKQLGELEQLIASAAGARKERGDAIKISAVDFIDAGRDLEPQPPPPVSELLMRQSGNVLNAVTILVVTLLLIWFGLRPAARAILAAPAPAAVEVAELETLSGEGAAGDANMEIGGWGPQGEVNLIEDLTSAPRRSPQKRLEQIVEFDEEQAAAILKQWMSQGEYA</sequence>
<feature type="region of interest" description="Disordered" evidence="10">
    <location>
        <begin position="290"/>
        <end position="338"/>
    </location>
</feature>
<dbReference type="Proteomes" id="UP000002257">
    <property type="component" value="Chromosome"/>
</dbReference>
<dbReference type="PANTHER" id="PTHR30046:SF0">
    <property type="entry name" value="FLAGELLAR M-RING PROTEIN"/>
    <property type="match status" value="1"/>
</dbReference>
<evidence type="ECO:0000313" key="15">
    <source>
        <dbReference type="Proteomes" id="UP000002257"/>
    </source>
</evidence>
<keyword evidence="8 9" id="KW-0975">Bacterial flagellum</keyword>
<keyword evidence="6 11" id="KW-1133">Transmembrane helix</keyword>
<keyword evidence="5 11" id="KW-0812">Transmembrane</keyword>
<dbReference type="Gene3D" id="3.30.300.30">
    <property type="match status" value="1"/>
</dbReference>
<dbReference type="GO" id="GO:0071973">
    <property type="term" value="P:bacterial-type flagellum-dependent cell motility"/>
    <property type="evidence" value="ECO:0007669"/>
    <property type="project" value="InterPro"/>
</dbReference>
<feature type="domain" description="Flagellar M-ring N-terminal" evidence="12">
    <location>
        <begin position="44"/>
        <end position="217"/>
    </location>
</feature>
<dbReference type="PANTHER" id="PTHR30046">
    <property type="entry name" value="FLAGELLAR M-RING PROTEIN"/>
    <property type="match status" value="1"/>
</dbReference>
<evidence type="ECO:0000256" key="8">
    <source>
        <dbReference type="ARBA" id="ARBA00023143"/>
    </source>
</evidence>
<feature type="compositionally biased region" description="Polar residues" evidence="10">
    <location>
        <begin position="290"/>
        <end position="309"/>
    </location>
</feature>
<dbReference type="PIRSF" id="PIRSF004862">
    <property type="entry name" value="FliF"/>
    <property type="match status" value="1"/>
</dbReference>
<dbReference type="Pfam" id="PF08345">
    <property type="entry name" value="YscJ_FliF_C"/>
    <property type="match status" value="1"/>
</dbReference>
<dbReference type="GO" id="GO:0005886">
    <property type="term" value="C:plasma membrane"/>
    <property type="evidence" value="ECO:0007669"/>
    <property type="project" value="UniProtKB-SubCell"/>
</dbReference>
<dbReference type="InterPro" id="IPR006182">
    <property type="entry name" value="FliF_N_dom"/>
</dbReference>
<gene>
    <name evidence="14" type="ordered locus">Msil_0035</name>
</gene>
<dbReference type="GO" id="GO:0009431">
    <property type="term" value="C:bacterial-type flagellum basal body, MS ring"/>
    <property type="evidence" value="ECO:0007669"/>
    <property type="project" value="InterPro"/>
</dbReference>
<evidence type="ECO:0000256" key="9">
    <source>
        <dbReference type="PIRNR" id="PIRNR004862"/>
    </source>
</evidence>
<dbReference type="NCBIfam" id="TIGR00206">
    <property type="entry name" value="fliF"/>
    <property type="match status" value="1"/>
</dbReference>
<feature type="compositionally biased region" description="Basic and acidic residues" evidence="10">
    <location>
        <begin position="317"/>
        <end position="334"/>
    </location>
</feature>
<dbReference type="EMBL" id="CP001280">
    <property type="protein sequence ID" value="ACK49018.1"/>
    <property type="molecule type" value="Genomic_DNA"/>
</dbReference>
<feature type="transmembrane region" description="Helical" evidence="11">
    <location>
        <begin position="439"/>
        <end position="457"/>
    </location>
</feature>
<evidence type="ECO:0000256" key="5">
    <source>
        <dbReference type="ARBA" id="ARBA00022692"/>
    </source>
</evidence>
<dbReference type="GO" id="GO:0003774">
    <property type="term" value="F:cytoskeletal motor activity"/>
    <property type="evidence" value="ECO:0007669"/>
    <property type="project" value="InterPro"/>
</dbReference>
<keyword evidence="14" id="KW-0966">Cell projection</keyword>
<protein>
    <recommendedName>
        <fullName evidence="9">Flagellar M-ring protein</fullName>
    </recommendedName>
</protein>
<dbReference type="InterPro" id="IPR013556">
    <property type="entry name" value="Flag_M-ring_C"/>
</dbReference>
<dbReference type="InterPro" id="IPR000067">
    <property type="entry name" value="FlgMring_FliF"/>
</dbReference>
<keyword evidence="15" id="KW-1185">Reference proteome</keyword>
<feature type="domain" description="Flagellar M-ring C-terminal" evidence="13">
    <location>
        <begin position="249"/>
        <end position="413"/>
    </location>
</feature>
<dbReference type="eggNOG" id="COG1766">
    <property type="taxonomic scope" value="Bacteria"/>
</dbReference>
<comment type="similarity">
    <text evidence="3 9">Belongs to the FliF family.</text>
</comment>
<evidence type="ECO:0000256" key="10">
    <source>
        <dbReference type="SAM" id="MobiDB-lite"/>
    </source>
</evidence>
<accession>B8EL23</accession>
<dbReference type="RefSeq" id="WP_012589088.1">
    <property type="nucleotide sequence ID" value="NC_011666.1"/>
</dbReference>
<evidence type="ECO:0000256" key="11">
    <source>
        <dbReference type="SAM" id="Phobius"/>
    </source>
</evidence>
<feature type="transmembrane region" description="Helical" evidence="11">
    <location>
        <begin position="21"/>
        <end position="43"/>
    </location>
</feature>
<evidence type="ECO:0000259" key="12">
    <source>
        <dbReference type="Pfam" id="PF01514"/>
    </source>
</evidence>
<keyword evidence="7 11" id="KW-0472">Membrane</keyword>
<dbReference type="InterPro" id="IPR043427">
    <property type="entry name" value="YscJ/FliF"/>
</dbReference>
<dbReference type="HOGENOM" id="CLU_028108_4_0_5"/>
<dbReference type="Pfam" id="PF01514">
    <property type="entry name" value="YscJ_FliF"/>
    <property type="match status" value="1"/>
</dbReference>
<evidence type="ECO:0000256" key="1">
    <source>
        <dbReference type="ARBA" id="ARBA00004117"/>
    </source>
</evidence>
<organism evidence="14 15">
    <name type="scientific">Methylocella silvestris (strain DSM 15510 / CIP 108128 / LMG 27833 / NCIMB 13906 / BL2)</name>
    <dbReference type="NCBI Taxonomy" id="395965"/>
    <lineage>
        <taxon>Bacteria</taxon>
        <taxon>Pseudomonadati</taxon>
        <taxon>Pseudomonadota</taxon>
        <taxon>Alphaproteobacteria</taxon>
        <taxon>Hyphomicrobiales</taxon>
        <taxon>Beijerinckiaceae</taxon>
        <taxon>Methylocella</taxon>
    </lineage>
</organism>
<evidence type="ECO:0000256" key="4">
    <source>
        <dbReference type="ARBA" id="ARBA00022475"/>
    </source>
</evidence>
<evidence type="ECO:0000256" key="7">
    <source>
        <dbReference type="ARBA" id="ARBA00023136"/>
    </source>
</evidence>
<evidence type="ECO:0000313" key="14">
    <source>
        <dbReference type="EMBL" id="ACK49018.1"/>
    </source>
</evidence>
<keyword evidence="14" id="KW-0282">Flagellum</keyword>
<keyword evidence="14" id="KW-0969">Cilium</keyword>
<evidence type="ECO:0000256" key="2">
    <source>
        <dbReference type="ARBA" id="ARBA00004651"/>
    </source>
</evidence>
<dbReference type="KEGG" id="msl:Msil_0035"/>
<comment type="subcellular location">
    <subcellularLocation>
        <location evidence="1 9">Bacterial flagellum basal body</location>
    </subcellularLocation>
    <subcellularLocation>
        <location evidence="2">Cell membrane</location>
        <topology evidence="2">Multi-pass membrane protein</topology>
    </subcellularLocation>
</comment>
<name>B8EL23_METSB</name>
<evidence type="ECO:0000256" key="3">
    <source>
        <dbReference type="ARBA" id="ARBA00007971"/>
    </source>
</evidence>
<reference evidence="14 15" key="1">
    <citation type="journal article" date="2010" name="J. Bacteriol.">
        <title>Complete genome sequence of the aerobic facultative methanotroph Methylocella silvestris BL2.</title>
        <authorList>
            <person name="Chen Y."/>
            <person name="Crombie A."/>
            <person name="Rahman M.T."/>
            <person name="Dedysh S.N."/>
            <person name="Liesack W."/>
            <person name="Stott M.B."/>
            <person name="Alam M."/>
            <person name="Theisen A.R."/>
            <person name="Murrell J.C."/>
            <person name="Dunfield P.F."/>
        </authorList>
    </citation>
    <scope>NUCLEOTIDE SEQUENCE [LARGE SCALE GENOMIC DNA]</scope>
    <source>
        <strain evidence="15">DSM 15510 / CIP 108128 / LMG 27833 / NCIMB 13906 / BL2</strain>
    </source>
</reference>
<dbReference type="STRING" id="395965.Msil_0035"/>
<dbReference type="InterPro" id="IPR045851">
    <property type="entry name" value="AMP-bd_C_sf"/>
</dbReference>
<proteinExistence type="inferred from homology"/>
<comment type="function">
    <text evidence="9">The M ring may be actively involved in energy transduction.</text>
</comment>
<evidence type="ECO:0000259" key="13">
    <source>
        <dbReference type="Pfam" id="PF08345"/>
    </source>
</evidence>
<dbReference type="OrthoDB" id="9807026at2"/>
<dbReference type="AlphaFoldDB" id="B8EL23"/>